<protein>
    <recommendedName>
        <fullName evidence="6">Probable sugar-binding periplasmic protein</fullName>
    </recommendedName>
</protein>
<dbReference type="SUPFAM" id="SSF53850">
    <property type="entry name" value="Periplasmic binding protein-like II"/>
    <property type="match status" value="1"/>
</dbReference>
<dbReference type="AlphaFoldDB" id="A0A438AD40"/>
<dbReference type="InterPro" id="IPR050490">
    <property type="entry name" value="Bact_solute-bd_prot1"/>
</dbReference>
<dbReference type="PANTHER" id="PTHR43649">
    <property type="entry name" value="ARABINOSE-BINDING PROTEIN-RELATED"/>
    <property type="match status" value="1"/>
</dbReference>
<gene>
    <name evidence="8" type="ORF">EKE94_17875</name>
</gene>
<comment type="caution">
    <text evidence="8">The sequence shown here is derived from an EMBL/GenBank/DDBJ whole genome shotgun (WGS) entry which is preliminary data.</text>
</comment>
<reference evidence="8 9" key="1">
    <citation type="submission" date="2018-11" db="EMBL/GenBank/DDBJ databases">
        <title>Mesobaculum littorinae gen. nov., sp. nov., isolated from Littorina scabra that represents a novel genus of the order Rhodobacteraceae.</title>
        <authorList>
            <person name="Li F."/>
        </authorList>
    </citation>
    <scope>NUCLEOTIDE SEQUENCE [LARGE SCALE GENOMIC DNA]</scope>
    <source>
        <strain evidence="8 9">M0103</strain>
    </source>
</reference>
<name>A0A438AD40_9RHOB</name>
<sequence>MMAKRFMAGAAATALLAGAATAQEEVEVLHWWTAGGEAAALEVLKTNLEAEGVTWSDMPVAGGAGDAAMTTLRARVTSGNAPTAVQMLGFDITEWANAGTVANLDEVAEEENWGDVVPAALQEFSKADGHWIAAPVNMHSTNWLWISDEALTEAGMEPPTDWDSFIAMLDAFQEQGITPLAHGGQAWQDATLWENVVLSMGTDFYKSAVLERNEDALTSDEMHTVFERMEQLRGYVDDNFSGRDWNLASAMVIEGEAGVQQMGDWAKGEFLRADMVPGEDFECIRFPGTQGSVTFNTDQFVMFEVGEERRDAQLKMAAAIMDPEFQIAFNTVKGSVPARTDVSDEEFDACGKKSMADIAEAAESDTLVGSLAHGHAAPPAVKNAMQDVITQHFNGALTTDEAPQALADAVKYAM</sequence>
<dbReference type="EMBL" id="RQXX01000010">
    <property type="protein sequence ID" value="RVV96616.1"/>
    <property type="molecule type" value="Genomic_DNA"/>
</dbReference>
<feature type="chain" id="PRO_5019552768" description="Probable sugar-binding periplasmic protein" evidence="7">
    <location>
        <begin position="23"/>
        <end position="414"/>
    </location>
</feature>
<evidence type="ECO:0000256" key="7">
    <source>
        <dbReference type="SAM" id="SignalP"/>
    </source>
</evidence>
<dbReference type="GO" id="GO:0042597">
    <property type="term" value="C:periplasmic space"/>
    <property type="evidence" value="ECO:0007669"/>
    <property type="project" value="UniProtKB-SubCell"/>
</dbReference>
<organism evidence="8 9">
    <name type="scientific">Mesobaculum littorinae</name>
    <dbReference type="NCBI Taxonomy" id="2486419"/>
    <lineage>
        <taxon>Bacteria</taxon>
        <taxon>Pseudomonadati</taxon>
        <taxon>Pseudomonadota</taxon>
        <taxon>Alphaproteobacteria</taxon>
        <taxon>Rhodobacterales</taxon>
        <taxon>Roseobacteraceae</taxon>
        <taxon>Mesobaculum</taxon>
    </lineage>
</organism>
<comment type="similarity">
    <text evidence="2">Belongs to the bacterial solute-binding protein 1 family.</text>
</comment>
<comment type="subcellular location">
    <subcellularLocation>
        <location evidence="1">Periplasm</location>
    </subcellularLocation>
</comment>
<evidence type="ECO:0000256" key="3">
    <source>
        <dbReference type="ARBA" id="ARBA00022448"/>
    </source>
</evidence>
<dbReference type="InterPro" id="IPR006059">
    <property type="entry name" value="SBP"/>
</dbReference>
<dbReference type="Proteomes" id="UP000285908">
    <property type="component" value="Unassembled WGS sequence"/>
</dbReference>
<accession>A0A438AD40</accession>
<dbReference type="Pfam" id="PF01547">
    <property type="entry name" value="SBP_bac_1"/>
    <property type="match status" value="1"/>
</dbReference>
<evidence type="ECO:0000256" key="1">
    <source>
        <dbReference type="ARBA" id="ARBA00004418"/>
    </source>
</evidence>
<evidence type="ECO:0000256" key="6">
    <source>
        <dbReference type="ARBA" id="ARBA00049753"/>
    </source>
</evidence>
<keyword evidence="9" id="KW-1185">Reference proteome</keyword>
<evidence type="ECO:0000313" key="8">
    <source>
        <dbReference type="EMBL" id="RVV96616.1"/>
    </source>
</evidence>
<dbReference type="OrthoDB" id="9798191at2"/>
<feature type="signal peptide" evidence="7">
    <location>
        <begin position="1"/>
        <end position="22"/>
    </location>
</feature>
<evidence type="ECO:0000256" key="4">
    <source>
        <dbReference type="ARBA" id="ARBA00022729"/>
    </source>
</evidence>
<comment type="function">
    <text evidence="5">Part of a binding-protein-dependent transport system for a sugar.</text>
</comment>
<evidence type="ECO:0000256" key="5">
    <source>
        <dbReference type="ARBA" id="ARBA00049629"/>
    </source>
</evidence>
<proteinExistence type="inferred from homology"/>
<keyword evidence="3" id="KW-0813">Transport</keyword>
<dbReference type="Gene3D" id="3.40.190.10">
    <property type="entry name" value="Periplasmic binding protein-like II"/>
    <property type="match status" value="2"/>
</dbReference>
<keyword evidence="4 7" id="KW-0732">Signal</keyword>
<dbReference type="PANTHER" id="PTHR43649:SF28">
    <property type="entry name" value="BINDING PROTEIN COMPONENT OF ABC SUGAR TRANSPORTER-RELATED"/>
    <property type="match status" value="1"/>
</dbReference>
<evidence type="ECO:0000313" key="9">
    <source>
        <dbReference type="Proteomes" id="UP000285908"/>
    </source>
</evidence>
<evidence type="ECO:0000256" key="2">
    <source>
        <dbReference type="ARBA" id="ARBA00008520"/>
    </source>
</evidence>